<dbReference type="AlphaFoldDB" id="A0A1Z5JBP9"/>
<comment type="caution">
    <text evidence="5">The sequence shown here is derived from an EMBL/GenBank/DDBJ whole genome shotgun (WGS) entry which is preliminary data.</text>
</comment>
<dbReference type="Gene3D" id="1.20.1250.20">
    <property type="entry name" value="MFS general substrate transporter like domains"/>
    <property type="match status" value="2"/>
</dbReference>
<feature type="transmembrane region" description="Helical" evidence="3">
    <location>
        <begin position="91"/>
        <end position="114"/>
    </location>
</feature>
<protein>
    <recommendedName>
        <fullName evidence="4">Major facilitator superfamily (MFS) profile domain-containing protein</fullName>
    </recommendedName>
</protein>
<evidence type="ECO:0000256" key="1">
    <source>
        <dbReference type="ARBA" id="ARBA00004141"/>
    </source>
</evidence>
<feature type="transmembrane region" description="Helical" evidence="3">
    <location>
        <begin position="126"/>
        <end position="146"/>
    </location>
</feature>
<keyword evidence="3" id="KW-1133">Transmembrane helix</keyword>
<keyword evidence="3" id="KW-0812">Transmembrane</keyword>
<dbReference type="GO" id="GO:0016020">
    <property type="term" value="C:membrane"/>
    <property type="evidence" value="ECO:0007669"/>
    <property type="project" value="UniProtKB-SubCell"/>
</dbReference>
<dbReference type="InterPro" id="IPR036259">
    <property type="entry name" value="MFS_trans_sf"/>
</dbReference>
<reference evidence="5 6" key="1">
    <citation type="journal article" date="2015" name="Plant Cell">
        <title>Oil accumulation by the oleaginous diatom Fistulifera solaris as revealed by the genome and transcriptome.</title>
        <authorList>
            <person name="Tanaka T."/>
            <person name="Maeda Y."/>
            <person name="Veluchamy A."/>
            <person name="Tanaka M."/>
            <person name="Abida H."/>
            <person name="Marechal E."/>
            <person name="Bowler C."/>
            <person name="Muto M."/>
            <person name="Sunaga Y."/>
            <person name="Tanaka M."/>
            <person name="Yoshino T."/>
            <person name="Taniguchi T."/>
            <person name="Fukuda Y."/>
            <person name="Nemoto M."/>
            <person name="Matsumoto M."/>
            <person name="Wong P.S."/>
            <person name="Aburatani S."/>
            <person name="Fujibuchi W."/>
        </authorList>
    </citation>
    <scope>NUCLEOTIDE SEQUENCE [LARGE SCALE GENOMIC DNA]</scope>
    <source>
        <strain evidence="5 6">JPCC DA0580</strain>
    </source>
</reference>
<gene>
    <name evidence="5" type="ORF">FisN_22Lh119</name>
</gene>
<dbReference type="PANTHER" id="PTHR23525:SF1">
    <property type="entry name" value="NODULIN-LIKE DOMAIN-CONTAINING PROTEIN"/>
    <property type="match status" value="1"/>
</dbReference>
<dbReference type="PROSITE" id="PS50850">
    <property type="entry name" value="MFS"/>
    <property type="match status" value="1"/>
</dbReference>
<keyword evidence="3" id="KW-0472">Membrane</keyword>
<proteinExistence type="predicted"/>
<evidence type="ECO:0000256" key="3">
    <source>
        <dbReference type="SAM" id="Phobius"/>
    </source>
</evidence>
<feature type="transmembrane region" description="Helical" evidence="3">
    <location>
        <begin position="52"/>
        <end position="79"/>
    </location>
</feature>
<evidence type="ECO:0000256" key="2">
    <source>
        <dbReference type="SAM" id="MobiDB-lite"/>
    </source>
</evidence>
<comment type="subcellular location">
    <subcellularLocation>
        <location evidence="1">Membrane</location>
        <topology evidence="1">Multi-pass membrane protein</topology>
    </subcellularLocation>
</comment>
<feature type="region of interest" description="Disordered" evidence="2">
    <location>
        <begin position="1"/>
        <end position="42"/>
    </location>
</feature>
<dbReference type="EMBL" id="BDSP01000041">
    <property type="protein sequence ID" value="GAX11434.1"/>
    <property type="molecule type" value="Genomic_DNA"/>
</dbReference>
<feature type="transmembrane region" description="Helical" evidence="3">
    <location>
        <begin position="158"/>
        <end position="177"/>
    </location>
</feature>
<accession>A0A1Z5JBP9</accession>
<dbReference type="PANTHER" id="PTHR23525">
    <property type="entry name" value="TRANSPORTER, PUTATIVE-RELATED"/>
    <property type="match status" value="1"/>
</dbReference>
<name>A0A1Z5JBP9_FISSO</name>
<feature type="transmembrane region" description="Helical" evidence="3">
    <location>
        <begin position="197"/>
        <end position="221"/>
    </location>
</feature>
<organism evidence="5 6">
    <name type="scientific">Fistulifera solaris</name>
    <name type="common">Oleaginous diatom</name>
    <dbReference type="NCBI Taxonomy" id="1519565"/>
    <lineage>
        <taxon>Eukaryota</taxon>
        <taxon>Sar</taxon>
        <taxon>Stramenopiles</taxon>
        <taxon>Ochrophyta</taxon>
        <taxon>Bacillariophyta</taxon>
        <taxon>Bacillariophyceae</taxon>
        <taxon>Bacillariophycidae</taxon>
        <taxon>Naviculales</taxon>
        <taxon>Naviculaceae</taxon>
        <taxon>Fistulifera</taxon>
    </lineage>
</organism>
<dbReference type="Proteomes" id="UP000198406">
    <property type="component" value="Unassembled WGS sequence"/>
</dbReference>
<feature type="transmembrane region" description="Helical" evidence="3">
    <location>
        <begin position="371"/>
        <end position="390"/>
    </location>
</feature>
<evidence type="ECO:0000259" key="4">
    <source>
        <dbReference type="PROSITE" id="PS50850"/>
    </source>
</evidence>
<keyword evidence="6" id="KW-1185">Reference proteome</keyword>
<dbReference type="InParanoid" id="A0A1Z5JBP9"/>
<feature type="region of interest" description="Disordered" evidence="2">
    <location>
        <begin position="497"/>
        <end position="518"/>
    </location>
</feature>
<evidence type="ECO:0000313" key="6">
    <source>
        <dbReference type="Proteomes" id="UP000198406"/>
    </source>
</evidence>
<evidence type="ECO:0000313" key="5">
    <source>
        <dbReference type="EMBL" id="GAX11434.1"/>
    </source>
</evidence>
<dbReference type="Pfam" id="PF07690">
    <property type="entry name" value="MFS_1"/>
    <property type="match status" value="1"/>
</dbReference>
<dbReference type="OrthoDB" id="541403at2759"/>
<feature type="transmembrane region" description="Helical" evidence="3">
    <location>
        <begin position="304"/>
        <end position="328"/>
    </location>
</feature>
<feature type="domain" description="Major facilitator superfamily (MFS) profile" evidence="4">
    <location>
        <begin position="53"/>
        <end position="491"/>
    </location>
</feature>
<dbReference type="InterPro" id="IPR011701">
    <property type="entry name" value="MFS"/>
</dbReference>
<feature type="transmembrane region" description="Helical" evidence="3">
    <location>
        <begin position="340"/>
        <end position="359"/>
    </location>
</feature>
<sequence length="518" mass="56811">MDADQCLEEPLIGQEVHVESNTEQSPESAEEERSQEPDDSLLNPWKNHNVRLSFLLCIVSGIADSIWGSVVLSGFLFALGKAMGKTKEDNTLVGLAEMVQGLTMLIFALPIGLLADKTGKARVVRWGGALLLLTVGITLWALLVINREASESQRAADQSYYIMLVALGLWGICGGILNGPSQALFSDSIPKGRRSELLTYLYSSYLISAAVGPLVGIIMLSQSNEEDWSLEEIFPVFFVGVLLEIPAGVLCFFFSEKYTVPEPDDEPRPVDESIDTLSVDNPEQTETANSAPSLLNGYGLTKAAVPYVLFFSSLVVSLGSGASVKYFPLFFKEIGLRSEVVQGIFLTVPVSISFFSFVSQKISQSMGRVETSVMFNVCGVLMLYFMTWLSRDIQEGDTSRRILIVGVYLLRTGIMNCPYPLLESILMDAVPSNQRARWKSLESIASFGWTGSALLGGILSDSHSYQYTFAITATMQLVGGLMLIPIQHLVEREQVEPISDEDVADETRTDLEEPLLTS</sequence>
<feature type="transmembrane region" description="Helical" evidence="3">
    <location>
        <begin position="233"/>
        <end position="255"/>
    </location>
</feature>
<dbReference type="SUPFAM" id="SSF103473">
    <property type="entry name" value="MFS general substrate transporter"/>
    <property type="match status" value="1"/>
</dbReference>
<dbReference type="GO" id="GO:0022857">
    <property type="term" value="F:transmembrane transporter activity"/>
    <property type="evidence" value="ECO:0007669"/>
    <property type="project" value="InterPro"/>
</dbReference>
<dbReference type="InterPro" id="IPR020846">
    <property type="entry name" value="MFS_dom"/>
</dbReference>